<dbReference type="NCBIfam" id="TIGR02946">
    <property type="entry name" value="acyl_WS_DGAT"/>
    <property type="match status" value="1"/>
</dbReference>
<feature type="domain" description="O-acyltransferase WSD1 C-terminal" evidence="14">
    <location>
        <begin position="352"/>
        <end position="501"/>
    </location>
</feature>
<evidence type="ECO:0000256" key="4">
    <source>
        <dbReference type="ARBA" id="ARBA00013244"/>
    </source>
</evidence>
<dbReference type="Pfam" id="PF06974">
    <property type="entry name" value="WS_DGAT_C"/>
    <property type="match status" value="1"/>
</dbReference>
<reference evidence="15 16" key="1">
    <citation type="submission" date="2023-07" db="EMBL/GenBank/DDBJ databases">
        <title>Strategy for survival of the halotoleranting strain Dietzia MX2 from the Yakshinskoe mineral salts deposit.</title>
        <authorList>
            <person name="Kharitonova M.A."/>
            <person name="Kupriyanova-Ashina F.G."/>
            <person name="Shakirov T.R."/>
            <person name="Vafina M.S."/>
            <person name="Ilinskaya O.N."/>
        </authorList>
    </citation>
    <scope>NUCLEOTIDE SEQUENCE [LARGE SCALE GENOMIC DNA]</scope>
    <source>
        <strain evidence="15 16">MX2</strain>
    </source>
</reference>
<sequence length="507" mass="54147">MRAPRPRPRPARHRDPGGDGPAAGTHPGGGAVGGRRGGLTRGTDEGLDASFLYLETPEQVMVINGLVHLDVTTIEEGYSFERLRSGLARRVKAVPPFRRKVHDSPWNPGHPAWVEDFDFDITHHLRRIALGPAGTEDELLETCGRLASTPPDRAHPLWQVWIIERGDPHAPTVSAFCRVHHSVIDGMLGAELLSALAATDATTPDQDPALVRTHVGRANTLQLIAGGARDVLGRPLALLRLLPETLSVPAAMRRARGRAGHGESVPAPFTAPRTLFNHSLTPHRAVATASLDLASVKLVTARLGGTVNDVLLTVVGGAVRSYLEAHGDAPASSMVAIVPMSTRDDLATGGANQVSAMFASLATDVADPVERYERISAAAETTKRQAASIRPALLDNWARMGPRRLLDMGMRAYEALRLADVHPVIYNLIVSNVPGPRHALYFLGARITHMHPFGPLLHGAGLSVTSLSTDGRLDLGVISCEHLVPDPDAVARGITAALDELLELTAP</sequence>
<evidence type="ECO:0000259" key="14">
    <source>
        <dbReference type="Pfam" id="PF06974"/>
    </source>
</evidence>
<dbReference type="InterPro" id="IPR014292">
    <property type="entry name" value="Acyl_transf_WS/DGAT"/>
</dbReference>
<evidence type="ECO:0000313" key="16">
    <source>
        <dbReference type="Proteomes" id="UP001172702"/>
    </source>
</evidence>
<keyword evidence="5 11" id="KW-0444">Lipid biosynthesis</keyword>
<dbReference type="PANTHER" id="PTHR31650:SF1">
    <property type="entry name" value="WAX ESTER SYNTHASE_DIACYLGLYCEROL ACYLTRANSFERASE 4-RELATED"/>
    <property type="match status" value="1"/>
</dbReference>
<gene>
    <name evidence="15" type="ORF">QYF62_13700</name>
</gene>
<evidence type="ECO:0000256" key="7">
    <source>
        <dbReference type="ARBA" id="ARBA00022798"/>
    </source>
</evidence>
<evidence type="ECO:0000256" key="9">
    <source>
        <dbReference type="ARBA" id="ARBA00023315"/>
    </source>
</evidence>
<keyword evidence="7 11" id="KW-0319">Glycerol metabolism</keyword>
<evidence type="ECO:0000313" key="15">
    <source>
        <dbReference type="EMBL" id="MDN4507110.1"/>
    </source>
</evidence>
<evidence type="ECO:0000256" key="2">
    <source>
        <dbReference type="ARBA" id="ARBA00005189"/>
    </source>
</evidence>
<dbReference type="InterPro" id="IPR004255">
    <property type="entry name" value="O-acyltransferase_WSD1_N"/>
</dbReference>
<proteinExistence type="inferred from homology"/>
<feature type="compositionally biased region" description="Basic residues" evidence="12">
    <location>
        <begin position="1"/>
        <end position="12"/>
    </location>
</feature>
<dbReference type="Proteomes" id="UP001172702">
    <property type="component" value="Unassembled WGS sequence"/>
</dbReference>
<evidence type="ECO:0000256" key="11">
    <source>
        <dbReference type="RuleBase" id="RU361241"/>
    </source>
</evidence>
<evidence type="ECO:0000256" key="10">
    <source>
        <dbReference type="ARBA" id="ARBA00048109"/>
    </source>
</evidence>
<keyword evidence="6 11" id="KW-0808">Transferase</keyword>
<feature type="compositionally biased region" description="Gly residues" evidence="12">
    <location>
        <begin position="18"/>
        <end position="40"/>
    </location>
</feature>
<evidence type="ECO:0000256" key="1">
    <source>
        <dbReference type="ARBA" id="ARBA00004771"/>
    </source>
</evidence>
<dbReference type="EC" id="2.3.1.20" evidence="4 11"/>
<comment type="pathway">
    <text evidence="1 11">Glycerolipid metabolism; triacylglycerol biosynthesis.</text>
</comment>
<dbReference type="PANTHER" id="PTHR31650">
    <property type="entry name" value="O-ACYLTRANSFERASE (WSD1-LIKE) FAMILY PROTEIN"/>
    <property type="match status" value="1"/>
</dbReference>
<dbReference type="InterPro" id="IPR045034">
    <property type="entry name" value="O-acyltransferase_WSD1-like"/>
</dbReference>
<evidence type="ECO:0000256" key="3">
    <source>
        <dbReference type="ARBA" id="ARBA00009587"/>
    </source>
</evidence>
<dbReference type="SUPFAM" id="SSF52777">
    <property type="entry name" value="CoA-dependent acyltransferases"/>
    <property type="match status" value="1"/>
</dbReference>
<evidence type="ECO:0000259" key="13">
    <source>
        <dbReference type="Pfam" id="PF03007"/>
    </source>
</evidence>
<organism evidence="15 16">
    <name type="scientific">Dietzia maris</name>
    <dbReference type="NCBI Taxonomy" id="37915"/>
    <lineage>
        <taxon>Bacteria</taxon>
        <taxon>Bacillati</taxon>
        <taxon>Actinomycetota</taxon>
        <taxon>Actinomycetes</taxon>
        <taxon>Mycobacteriales</taxon>
        <taxon>Dietziaceae</taxon>
        <taxon>Dietzia</taxon>
    </lineage>
</organism>
<dbReference type="EMBL" id="JAUHTB010000018">
    <property type="protein sequence ID" value="MDN4507110.1"/>
    <property type="molecule type" value="Genomic_DNA"/>
</dbReference>
<evidence type="ECO:0000256" key="12">
    <source>
        <dbReference type="SAM" id="MobiDB-lite"/>
    </source>
</evidence>
<dbReference type="InterPro" id="IPR009721">
    <property type="entry name" value="O-acyltransferase_WSD1_C"/>
</dbReference>
<comment type="caution">
    <text evidence="15">The sequence shown here is derived from an EMBL/GenBank/DDBJ whole genome shotgun (WGS) entry which is preliminary data.</text>
</comment>
<accession>A0ABT8H3R4</accession>
<comment type="pathway">
    <text evidence="2">Lipid metabolism.</text>
</comment>
<name>A0ABT8H3R4_9ACTN</name>
<evidence type="ECO:0000256" key="5">
    <source>
        <dbReference type="ARBA" id="ARBA00022516"/>
    </source>
</evidence>
<keyword evidence="16" id="KW-1185">Reference proteome</keyword>
<dbReference type="Pfam" id="PF03007">
    <property type="entry name" value="WS_DGAT_cat"/>
    <property type="match status" value="1"/>
</dbReference>
<keyword evidence="8 11" id="KW-0443">Lipid metabolism</keyword>
<protein>
    <recommendedName>
        <fullName evidence="4 11">Diacylglycerol O-acyltransferase</fullName>
        <ecNumber evidence="4 11">2.3.1.20</ecNumber>
    </recommendedName>
</protein>
<dbReference type="RefSeq" id="WP_301162953.1">
    <property type="nucleotide sequence ID" value="NZ_JAUHTB010000018.1"/>
</dbReference>
<keyword evidence="9 11" id="KW-0012">Acyltransferase</keyword>
<feature type="domain" description="O-acyltransferase WSD1-like N-terminal" evidence="13">
    <location>
        <begin position="46"/>
        <end position="310"/>
    </location>
</feature>
<comment type="similarity">
    <text evidence="3 11">Belongs to the long-chain O-acyltransferase family.</text>
</comment>
<evidence type="ECO:0000256" key="8">
    <source>
        <dbReference type="ARBA" id="ARBA00023098"/>
    </source>
</evidence>
<feature type="region of interest" description="Disordered" evidence="12">
    <location>
        <begin position="1"/>
        <end position="41"/>
    </location>
</feature>
<evidence type="ECO:0000256" key="6">
    <source>
        <dbReference type="ARBA" id="ARBA00022679"/>
    </source>
</evidence>
<comment type="catalytic activity">
    <reaction evidence="10 11">
        <text>an acyl-CoA + a 1,2-diacyl-sn-glycerol = a triacyl-sn-glycerol + CoA</text>
        <dbReference type="Rhea" id="RHEA:10868"/>
        <dbReference type="ChEBI" id="CHEBI:17815"/>
        <dbReference type="ChEBI" id="CHEBI:57287"/>
        <dbReference type="ChEBI" id="CHEBI:58342"/>
        <dbReference type="ChEBI" id="CHEBI:64615"/>
        <dbReference type="EC" id="2.3.1.20"/>
    </reaction>
</comment>
<dbReference type="GO" id="GO:0016746">
    <property type="term" value="F:acyltransferase activity"/>
    <property type="evidence" value="ECO:0007669"/>
    <property type="project" value="UniProtKB-KW"/>
</dbReference>